<keyword evidence="3" id="KW-1185">Reference proteome</keyword>
<dbReference type="KEGG" id="dvn:HQ394_14215"/>
<sequence>MTACCAGSGLMQTPAPCGGAMPGSKPLVMQRGSAAGQSASARQVGVP</sequence>
<dbReference type="EMBL" id="CP053923">
    <property type="protein sequence ID" value="QNT70273.1"/>
    <property type="molecule type" value="Genomic_DNA"/>
</dbReference>
<name>A0A7H1N3I7_9PROT</name>
<dbReference type="AlphaFoldDB" id="A0A7H1N3I7"/>
<feature type="compositionally biased region" description="Low complexity" evidence="1">
    <location>
        <begin position="30"/>
        <end position="47"/>
    </location>
</feature>
<organism evidence="2 3">
    <name type="scientific">Defluviicoccus vanus</name>
    <dbReference type="NCBI Taxonomy" id="111831"/>
    <lineage>
        <taxon>Bacteria</taxon>
        <taxon>Pseudomonadati</taxon>
        <taxon>Pseudomonadota</taxon>
        <taxon>Alphaproteobacteria</taxon>
        <taxon>Rhodospirillales</taxon>
        <taxon>Rhodospirillaceae</taxon>
        <taxon>Defluviicoccus</taxon>
    </lineage>
</organism>
<protein>
    <submittedName>
        <fullName evidence="2">Uncharacterized protein</fullName>
    </submittedName>
</protein>
<feature type="region of interest" description="Disordered" evidence="1">
    <location>
        <begin position="28"/>
        <end position="47"/>
    </location>
</feature>
<gene>
    <name evidence="2" type="ORF">HQ394_14215</name>
</gene>
<reference evidence="2 3" key="1">
    <citation type="submission" date="2020-05" db="EMBL/GenBank/DDBJ databases">
        <title>Complete closed genome sequence of Defluviicoccus vanus.</title>
        <authorList>
            <person name="Bessarab I."/>
            <person name="Arumugam K."/>
            <person name="Maszenan A.M."/>
            <person name="Seviour R.J."/>
            <person name="Williams R.B."/>
        </authorList>
    </citation>
    <scope>NUCLEOTIDE SEQUENCE [LARGE SCALE GENOMIC DNA]</scope>
    <source>
        <strain evidence="2 3">Ben 114</strain>
    </source>
</reference>
<proteinExistence type="predicted"/>
<evidence type="ECO:0000256" key="1">
    <source>
        <dbReference type="SAM" id="MobiDB-lite"/>
    </source>
</evidence>
<evidence type="ECO:0000313" key="2">
    <source>
        <dbReference type="EMBL" id="QNT70273.1"/>
    </source>
</evidence>
<dbReference type="Proteomes" id="UP000516369">
    <property type="component" value="Chromosome"/>
</dbReference>
<accession>A0A7H1N3I7</accession>
<evidence type="ECO:0000313" key="3">
    <source>
        <dbReference type="Proteomes" id="UP000516369"/>
    </source>
</evidence>